<feature type="region of interest" description="Disordered" evidence="1">
    <location>
        <begin position="32"/>
        <end position="74"/>
    </location>
</feature>
<dbReference type="AlphaFoldDB" id="A0A9X5E623"/>
<name>A0A9X5E623_9CYAN</name>
<comment type="caution">
    <text evidence="2">The sequence shown here is derived from an EMBL/GenBank/DDBJ whole genome shotgun (WGS) entry which is preliminary data.</text>
</comment>
<evidence type="ECO:0000313" key="3">
    <source>
        <dbReference type="Proteomes" id="UP000031532"/>
    </source>
</evidence>
<gene>
    <name evidence="2" type="ORF">QH73_0014330</name>
</gene>
<evidence type="ECO:0000256" key="1">
    <source>
        <dbReference type="SAM" id="MobiDB-lite"/>
    </source>
</evidence>
<dbReference type="PROSITE" id="PS51257">
    <property type="entry name" value="PROKAR_LIPOPROTEIN"/>
    <property type="match status" value="1"/>
</dbReference>
<evidence type="ECO:0000313" key="2">
    <source>
        <dbReference type="EMBL" id="NHC35814.1"/>
    </source>
</evidence>
<accession>A0A9X5E623</accession>
<dbReference type="RefSeq" id="WP_039713259.1">
    <property type="nucleotide sequence ID" value="NZ_JTJC03000003.1"/>
</dbReference>
<protein>
    <submittedName>
        <fullName evidence="2">Uncharacterized protein</fullName>
    </submittedName>
</protein>
<dbReference type="EMBL" id="JTJC03000003">
    <property type="protein sequence ID" value="NHC35814.1"/>
    <property type="molecule type" value="Genomic_DNA"/>
</dbReference>
<organism evidence="2 3">
    <name type="scientific">Scytonema millei VB511283</name>
    <dbReference type="NCBI Taxonomy" id="1245923"/>
    <lineage>
        <taxon>Bacteria</taxon>
        <taxon>Bacillati</taxon>
        <taxon>Cyanobacteriota</taxon>
        <taxon>Cyanophyceae</taxon>
        <taxon>Nostocales</taxon>
        <taxon>Scytonemataceae</taxon>
        <taxon>Scytonema</taxon>
    </lineage>
</organism>
<sequence length="74" mass="7960">MKDLSKWLNPRAAIGSLLSVIVLLSVAGGLVSCTPSGDERVRDTNEDVEEDNENEADGDDEDNEAPNADNQDDD</sequence>
<keyword evidence="3" id="KW-1185">Reference proteome</keyword>
<proteinExistence type="predicted"/>
<feature type="compositionally biased region" description="Acidic residues" evidence="1">
    <location>
        <begin position="46"/>
        <end position="74"/>
    </location>
</feature>
<dbReference type="Proteomes" id="UP000031532">
    <property type="component" value="Unassembled WGS sequence"/>
</dbReference>
<reference evidence="2 3" key="1">
    <citation type="journal article" date="2015" name="Genome Announc.">
        <title>Draft Genome Sequence of the Terrestrial Cyanobacterium Scytonema millei VB511283, Isolated from Eastern India.</title>
        <authorList>
            <person name="Sen D."/>
            <person name="Chandrababunaidu M.M."/>
            <person name="Singh D."/>
            <person name="Sanghi N."/>
            <person name="Ghorai A."/>
            <person name="Mishra G.P."/>
            <person name="Madduluri M."/>
            <person name="Adhikary S.P."/>
            <person name="Tripathy S."/>
        </authorList>
    </citation>
    <scope>NUCLEOTIDE SEQUENCE [LARGE SCALE GENOMIC DNA]</scope>
    <source>
        <strain evidence="2 3">VB511283</strain>
    </source>
</reference>